<feature type="region of interest" description="Disordered" evidence="1">
    <location>
        <begin position="59"/>
        <end position="114"/>
    </location>
</feature>
<keyword evidence="3" id="KW-1185">Reference proteome</keyword>
<gene>
    <name evidence="2" type="ORF">KOR34_07270</name>
</gene>
<dbReference type="PROSITE" id="PS51257">
    <property type="entry name" value="PROKAR_LIPOPROTEIN"/>
    <property type="match status" value="1"/>
</dbReference>
<dbReference type="RefSeq" id="WP_146562268.1">
    <property type="nucleotide sequence ID" value="NZ_SIHJ01000001.1"/>
</dbReference>
<evidence type="ECO:0000256" key="1">
    <source>
        <dbReference type="SAM" id="MobiDB-lite"/>
    </source>
</evidence>
<evidence type="ECO:0000313" key="2">
    <source>
        <dbReference type="EMBL" id="TWT35832.1"/>
    </source>
</evidence>
<evidence type="ECO:0000313" key="3">
    <source>
        <dbReference type="Proteomes" id="UP000316714"/>
    </source>
</evidence>
<accession>A0A5C5VDP3</accession>
<feature type="compositionally biased region" description="Basic and acidic residues" evidence="1">
    <location>
        <begin position="59"/>
        <end position="71"/>
    </location>
</feature>
<sequence>MRSTNLLTLTLATLVGGGLTLATGCAETDRYETNKPVIEAEDNDLERTGDEIEASAKEAWEDTKEGARDAVDAVVPDEPIVDVESPLGDVKVGEDPVTGDKNVEVDAGPDADEE</sequence>
<dbReference type="OrthoDB" id="9960389at2"/>
<dbReference type="AlphaFoldDB" id="A0A5C5VDP3"/>
<protein>
    <submittedName>
        <fullName evidence="2">Uncharacterized protein</fullName>
    </submittedName>
</protein>
<reference evidence="2 3" key="1">
    <citation type="submission" date="2019-02" db="EMBL/GenBank/DDBJ databases">
        <title>Deep-cultivation of Planctomycetes and their phenomic and genomic characterization uncovers novel biology.</title>
        <authorList>
            <person name="Wiegand S."/>
            <person name="Jogler M."/>
            <person name="Boedeker C."/>
            <person name="Pinto D."/>
            <person name="Vollmers J."/>
            <person name="Rivas-Marin E."/>
            <person name="Kohn T."/>
            <person name="Peeters S.H."/>
            <person name="Heuer A."/>
            <person name="Rast P."/>
            <person name="Oberbeckmann S."/>
            <person name="Bunk B."/>
            <person name="Jeske O."/>
            <person name="Meyerdierks A."/>
            <person name="Storesund J.E."/>
            <person name="Kallscheuer N."/>
            <person name="Luecker S."/>
            <person name="Lage O.M."/>
            <person name="Pohl T."/>
            <person name="Merkel B.J."/>
            <person name="Hornburger P."/>
            <person name="Mueller R.-W."/>
            <person name="Bruemmer F."/>
            <person name="Labrenz M."/>
            <person name="Spormann A.M."/>
            <person name="Op Den Camp H."/>
            <person name="Overmann J."/>
            <person name="Amann R."/>
            <person name="Jetten M.S.M."/>
            <person name="Mascher T."/>
            <person name="Medema M.H."/>
            <person name="Devos D.P."/>
            <person name="Kaster A.-K."/>
            <person name="Ovreas L."/>
            <person name="Rohde M."/>
            <person name="Galperin M.Y."/>
            <person name="Jogler C."/>
        </authorList>
    </citation>
    <scope>NUCLEOTIDE SEQUENCE [LARGE SCALE GENOMIC DNA]</scope>
    <source>
        <strain evidence="2 3">KOR34</strain>
    </source>
</reference>
<comment type="caution">
    <text evidence="2">The sequence shown here is derived from an EMBL/GenBank/DDBJ whole genome shotgun (WGS) entry which is preliminary data.</text>
</comment>
<proteinExistence type="predicted"/>
<dbReference type="Proteomes" id="UP000316714">
    <property type="component" value="Unassembled WGS sequence"/>
</dbReference>
<dbReference type="EMBL" id="SIHJ01000001">
    <property type="protein sequence ID" value="TWT35832.1"/>
    <property type="molecule type" value="Genomic_DNA"/>
</dbReference>
<name>A0A5C5VDP3_9BACT</name>
<organism evidence="2 3">
    <name type="scientific">Posidoniimonas corsicana</name>
    <dbReference type="NCBI Taxonomy" id="1938618"/>
    <lineage>
        <taxon>Bacteria</taxon>
        <taxon>Pseudomonadati</taxon>
        <taxon>Planctomycetota</taxon>
        <taxon>Planctomycetia</taxon>
        <taxon>Pirellulales</taxon>
        <taxon>Lacipirellulaceae</taxon>
        <taxon>Posidoniimonas</taxon>
    </lineage>
</organism>